<dbReference type="EMBL" id="JBHSDK010000002">
    <property type="protein sequence ID" value="MFC4333894.1"/>
    <property type="molecule type" value="Genomic_DNA"/>
</dbReference>
<protein>
    <submittedName>
        <fullName evidence="1">Uncharacterized protein</fullName>
    </submittedName>
</protein>
<organism evidence="1 2">
    <name type="scientific">Salininema proteolyticum</name>
    <dbReference type="NCBI Taxonomy" id="1607685"/>
    <lineage>
        <taxon>Bacteria</taxon>
        <taxon>Bacillati</taxon>
        <taxon>Actinomycetota</taxon>
        <taxon>Actinomycetes</taxon>
        <taxon>Glycomycetales</taxon>
        <taxon>Glycomycetaceae</taxon>
        <taxon>Salininema</taxon>
    </lineage>
</organism>
<reference evidence="2" key="1">
    <citation type="journal article" date="2019" name="Int. J. Syst. Evol. Microbiol.">
        <title>The Global Catalogue of Microorganisms (GCM) 10K type strain sequencing project: providing services to taxonomists for standard genome sequencing and annotation.</title>
        <authorList>
            <consortium name="The Broad Institute Genomics Platform"/>
            <consortium name="The Broad Institute Genome Sequencing Center for Infectious Disease"/>
            <person name="Wu L."/>
            <person name="Ma J."/>
        </authorList>
    </citation>
    <scope>NUCLEOTIDE SEQUENCE [LARGE SCALE GENOMIC DNA]</scope>
    <source>
        <strain evidence="2">IBRC-M 10908</strain>
    </source>
</reference>
<evidence type="ECO:0000313" key="1">
    <source>
        <dbReference type="EMBL" id="MFC4333894.1"/>
    </source>
</evidence>
<sequence length="115" mass="12539">MDTTVTDHRYWCRCETCEPGRRAEATAGLRALADYIDANPTVPFDVHPRIQHCVRPSVLGGHDAAVTEVHRIAAAIGTEVKIFDTHRGDVHYVAGVAFGPVEYVAVYIHEGGGRA</sequence>
<proteinExistence type="predicted"/>
<keyword evidence="2" id="KW-1185">Reference proteome</keyword>
<evidence type="ECO:0000313" key="2">
    <source>
        <dbReference type="Proteomes" id="UP001595823"/>
    </source>
</evidence>
<accession>A0ABV8TT08</accession>
<comment type="caution">
    <text evidence="1">The sequence shown here is derived from an EMBL/GenBank/DDBJ whole genome shotgun (WGS) entry which is preliminary data.</text>
</comment>
<name>A0ABV8TT08_9ACTN</name>
<gene>
    <name evidence="1" type="ORF">ACFPET_01625</name>
</gene>
<dbReference type="Proteomes" id="UP001595823">
    <property type="component" value="Unassembled WGS sequence"/>
</dbReference>
<dbReference type="RefSeq" id="WP_380617633.1">
    <property type="nucleotide sequence ID" value="NZ_JBHSDK010000002.1"/>
</dbReference>